<organism evidence="1">
    <name type="scientific">uncultured Rubrobacteraceae bacterium</name>
    <dbReference type="NCBI Taxonomy" id="349277"/>
    <lineage>
        <taxon>Bacteria</taxon>
        <taxon>Bacillati</taxon>
        <taxon>Actinomycetota</taxon>
        <taxon>Rubrobacteria</taxon>
        <taxon>Rubrobacterales</taxon>
        <taxon>Rubrobacteraceae</taxon>
        <taxon>environmental samples</taxon>
    </lineage>
</organism>
<dbReference type="InterPro" id="IPR025855">
    <property type="entry name" value="Replic_Relax"/>
</dbReference>
<gene>
    <name evidence="1" type="ORF">AVDCRST_MAG22-3017</name>
</gene>
<reference evidence="1" key="1">
    <citation type="submission" date="2020-02" db="EMBL/GenBank/DDBJ databases">
        <authorList>
            <person name="Meier V. D."/>
        </authorList>
    </citation>
    <scope>NUCLEOTIDE SEQUENCE</scope>
    <source>
        <strain evidence="1">AVDCRST_MAG22</strain>
    </source>
</reference>
<sequence>MSIRIQERDGRVAGHLYRARMLTTRQLAALEFGGKVDAARRRLYDLNGEVVQSLGFSVGAEPGAGGRAKSGEGMVWRLSREYFTAYACKDDDHPDKRYPGPLRGRGDAAHLISTNEIYVRVAPALDGGRIQGLHPEDWGWLCEPFCHRHYRTRFGPFKLTPDAEVRVFGTTFLVERQTAAARKKPEAIHDKVFRYHRYSNSEHRRAGTEDLALAWACDAERDVRAALDAALGHPTKGPAELRMGDLDRERMPLVAGTPKEVANTILAAAKGHGALPERQ</sequence>
<dbReference type="EMBL" id="CADCUV010000140">
    <property type="protein sequence ID" value="CAA9427503.1"/>
    <property type="molecule type" value="Genomic_DNA"/>
</dbReference>
<accession>A0A6J4Q3Z1</accession>
<protein>
    <submittedName>
        <fullName evidence="1">Uncharacterized protein</fullName>
    </submittedName>
</protein>
<evidence type="ECO:0000313" key="1">
    <source>
        <dbReference type="EMBL" id="CAA9427503.1"/>
    </source>
</evidence>
<name>A0A6J4Q3Z1_9ACTN</name>
<proteinExistence type="predicted"/>
<dbReference type="AlphaFoldDB" id="A0A6J4Q3Z1"/>
<dbReference type="Pfam" id="PF13814">
    <property type="entry name" value="Replic_Relax"/>
    <property type="match status" value="1"/>
</dbReference>